<evidence type="ECO:0000256" key="3">
    <source>
        <dbReference type="ARBA" id="ARBA00022552"/>
    </source>
</evidence>
<gene>
    <name evidence="13 16" type="primary">rnc</name>
    <name evidence="16" type="ORF">LAD73_00240</name>
</gene>
<dbReference type="GO" id="GO:0006397">
    <property type="term" value="P:mRNA processing"/>
    <property type="evidence" value="ECO:0007669"/>
    <property type="project" value="UniProtKB-UniRule"/>
</dbReference>
<dbReference type="Gene3D" id="1.10.1520.10">
    <property type="entry name" value="Ribonuclease III domain"/>
    <property type="match status" value="1"/>
</dbReference>
<evidence type="ECO:0000256" key="11">
    <source>
        <dbReference type="ARBA" id="ARBA00022884"/>
    </source>
</evidence>
<sequence>MSSKFVDLMSKFGIDVDNYAIYKEAFTHGSSTKGSKINYQKLEFLGDAILQFIVSDKIYKNFKQMNQGELTLLRSRLVCTESLNELTNKMGLKDFLVSNSRVKINDDILNSKNVGADIFESLVAAIYLDKGLNVAKEFIYKTVLKSIDSINPKLELKDSKTLLQEHMQSFSKQSITYNTYSIDNKLFKADAIHDGIIYGSGTGNSKFEAEENAATIALKKLIK</sequence>
<dbReference type="EC" id="3.1.26.3" evidence="13"/>
<dbReference type="GO" id="GO:0019843">
    <property type="term" value="F:rRNA binding"/>
    <property type="evidence" value="ECO:0007669"/>
    <property type="project" value="UniProtKB-KW"/>
</dbReference>
<dbReference type="SUPFAM" id="SSF54768">
    <property type="entry name" value="dsRNA-binding domain-like"/>
    <property type="match status" value="1"/>
</dbReference>
<keyword evidence="11 13" id="KW-0694">RNA-binding</keyword>
<dbReference type="GO" id="GO:0005737">
    <property type="term" value="C:cytoplasm"/>
    <property type="evidence" value="ECO:0007669"/>
    <property type="project" value="UniProtKB-SubCell"/>
</dbReference>
<feature type="domain" description="RNase III" evidence="15">
    <location>
        <begin position="5"/>
        <end position="131"/>
    </location>
</feature>
<evidence type="ECO:0000256" key="4">
    <source>
        <dbReference type="ARBA" id="ARBA00022664"/>
    </source>
</evidence>
<dbReference type="PANTHER" id="PTHR14950">
    <property type="entry name" value="DICER-RELATED"/>
    <property type="match status" value="1"/>
</dbReference>
<evidence type="ECO:0000256" key="9">
    <source>
        <dbReference type="ARBA" id="ARBA00022801"/>
    </source>
</evidence>
<evidence type="ECO:0000256" key="12">
    <source>
        <dbReference type="ARBA" id="ARBA00049596"/>
    </source>
</evidence>
<dbReference type="SUPFAM" id="SSF69065">
    <property type="entry name" value="RNase III domain-like"/>
    <property type="match status" value="1"/>
</dbReference>
<keyword evidence="17" id="KW-1185">Reference proteome</keyword>
<accession>A0A953NDV6</accession>
<keyword evidence="6 13" id="KW-0540">Nuclease</keyword>
<name>A0A953NDV6_9MOLU</name>
<dbReference type="PROSITE" id="PS50137">
    <property type="entry name" value="DS_RBD"/>
    <property type="match status" value="1"/>
</dbReference>
<dbReference type="InterPro" id="IPR000999">
    <property type="entry name" value="RNase_III_dom"/>
</dbReference>
<evidence type="ECO:0000259" key="15">
    <source>
        <dbReference type="PROSITE" id="PS50142"/>
    </source>
</evidence>
<keyword evidence="3 13" id="KW-0698">rRNA processing</keyword>
<feature type="active site" evidence="13">
    <location>
        <position position="47"/>
    </location>
</feature>
<protein>
    <recommendedName>
        <fullName evidence="13">Ribonuclease 3</fullName>
        <ecNumber evidence="13">3.1.26.3</ecNumber>
    </recommendedName>
    <alternativeName>
        <fullName evidence="13">Ribonuclease III</fullName>
        <shortName evidence="13">RNase III</shortName>
    </alternativeName>
</protein>
<evidence type="ECO:0000256" key="8">
    <source>
        <dbReference type="ARBA" id="ARBA00022759"/>
    </source>
</evidence>
<comment type="subcellular location">
    <subcellularLocation>
        <location evidence="13">Cytoplasm</location>
    </subcellularLocation>
</comment>
<evidence type="ECO:0000256" key="13">
    <source>
        <dbReference type="HAMAP-Rule" id="MF_00104"/>
    </source>
</evidence>
<keyword evidence="8 13" id="KW-0255">Endonuclease</keyword>
<comment type="similarity">
    <text evidence="2">Belongs to the ribonuclease III family.</text>
</comment>
<dbReference type="HAMAP" id="MF_00104">
    <property type="entry name" value="RNase_III"/>
    <property type="match status" value="1"/>
</dbReference>
<dbReference type="RefSeq" id="WP_223644290.1">
    <property type="nucleotide sequence ID" value="NZ_JAIQBX010000013.1"/>
</dbReference>
<comment type="subunit">
    <text evidence="13">Homodimer.</text>
</comment>
<dbReference type="PROSITE" id="PS00517">
    <property type="entry name" value="RNASE_3_1"/>
    <property type="match status" value="1"/>
</dbReference>
<dbReference type="InterPro" id="IPR014720">
    <property type="entry name" value="dsRBD_dom"/>
</dbReference>
<dbReference type="CDD" id="cd10845">
    <property type="entry name" value="DSRM_RNAse_III_family"/>
    <property type="match status" value="1"/>
</dbReference>
<keyword evidence="13" id="KW-0963">Cytoplasm</keyword>
<dbReference type="InterPro" id="IPR036389">
    <property type="entry name" value="RNase_III_sf"/>
</dbReference>
<keyword evidence="5 13" id="KW-0819">tRNA processing</keyword>
<dbReference type="GO" id="GO:0008033">
    <property type="term" value="P:tRNA processing"/>
    <property type="evidence" value="ECO:0007669"/>
    <property type="project" value="UniProtKB-KW"/>
</dbReference>
<evidence type="ECO:0000256" key="6">
    <source>
        <dbReference type="ARBA" id="ARBA00022722"/>
    </source>
</evidence>
<comment type="catalytic activity">
    <reaction evidence="1 13">
        <text>Endonucleolytic cleavage to 5'-phosphomonoester.</text>
        <dbReference type="EC" id="3.1.26.3"/>
    </reaction>
</comment>
<dbReference type="CDD" id="cd00593">
    <property type="entry name" value="RIBOc"/>
    <property type="match status" value="1"/>
</dbReference>
<keyword evidence="4 13" id="KW-0507">mRNA processing</keyword>
<comment type="function">
    <text evidence="12 13">Digests double-stranded RNA. Involved in the processing of primary rRNA transcript to yield the immediate precursors to the large and small rRNAs (23S and 16S). Processes some mRNAs, and tRNAs when they are encoded in the rRNA operon. Processes pre-crRNA and tracrRNA of type II CRISPR loci if present in the organism.</text>
</comment>
<dbReference type="InterPro" id="IPR011907">
    <property type="entry name" value="RNase_III"/>
</dbReference>
<dbReference type="PANTHER" id="PTHR14950:SF37">
    <property type="entry name" value="ENDORIBONUCLEASE DICER"/>
    <property type="match status" value="1"/>
</dbReference>
<dbReference type="SMART" id="SM00535">
    <property type="entry name" value="RIBOc"/>
    <property type="match status" value="1"/>
</dbReference>
<dbReference type="Proteomes" id="UP000772186">
    <property type="component" value="Unassembled WGS sequence"/>
</dbReference>
<evidence type="ECO:0000256" key="1">
    <source>
        <dbReference type="ARBA" id="ARBA00000109"/>
    </source>
</evidence>
<evidence type="ECO:0000256" key="5">
    <source>
        <dbReference type="ARBA" id="ARBA00022694"/>
    </source>
</evidence>
<feature type="binding site" evidence="13">
    <location>
        <position position="120"/>
    </location>
    <ligand>
        <name>Mg(2+)</name>
        <dbReference type="ChEBI" id="CHEBI:18420"/>
    </ligand>
</feature>
<dbReference type="Pfam" id="PF14622">
    <property type="entry name" value="Ribonucleas_3_3"/>
    <property type="match status" value="1"/>
</dbReference>
<feature type="domain" description="DRBM" evidence="14">
    <location>
        <begin position="158"/>
        <end position="223"/>
    </location>
</feature>
<dbReference type="Gene3D" id="3.30.160.20">
    <property type="match status" value="1"/>
</dbReference>
<dbReference type="NCBIfam" id="TIGR02191">
    <property type="entry name" value="RNaseIII"/>
    <property type="match status" value="1"/>
</dbReference>
<evidence type="ECO:0000313" key="16">
    <source>
        <dbReference type="EMBL" id="MBZ4195158.1"/>
    </source>
</evidence>
<evidence type="ECO:0000256" key="7">
    <source>
        <dbReference type="ARBA" id="ARBA00022723"/>
    </source>
</evidence>
<keyword evidence="10 13" id="KW-0460">Magnesium</keyword>
<dbReference type="GO" id="GO:0006364">
    <property type="term" value="P:rRNA processing"/>
    <property type="evidence" value="ECO:0007669"/>
    <property type="project" value="UniProtKB-UniRule"/>
</dbReference>
<keyword evidence="7 13" id="KW-0479">Metal-binding</keyword>
<comment type="caution">
    <text evidence="16">The sequence shown here is derived from an EMBL/GenBank/DDBJ whole genome shotgun (WGS) entry which is preliminary data.</text>
</comment>
<comment type="cofactor">
    <cofactor evidence="13">
        <name>Mg(2+)</name>
        <dbReference type="ChEBI" id="CHEBI:18420"/>
    </cofactor>
</comment>
<organism evidence="16 17">
    <name type="scientific">Mycoplasma tauri</name>
    <dbReference type="NCBI Taxonomy" id="547987"/>
    <lineage>
        <taxon>Bacteria</taxon>
        <taxon>Bacillati</taxon>
        <taxon>Mycoplasmatota</taxon>
        <taxon>Mollicutes</taxon>
        <taxon>Mycoplasmataceae</taxon>
        <taxon>Mycoplasma</taxon>
    </lineage>
</organism>
<dbReference type="FunFam" id="1.10.1520.10:FF:000001">
    <property type="entry name" value="Ribonuclease 3"/>
    <property type="match status" value="1"/>
</dbReference>
<dbReference type="EMBL" id="JAIQBY010000001">
    <property type="protein sequence ID" value="MBZ4195158.1"/>
    <property type="molecule type" value="Genomic_DNA"/>
</dbReference>
<dbReference type="Pfam" id="PF00035">
    <property type="entry name" value="dsrm"/>
    <property type="match status" value="1"/>
</dbReference>
<evidence type="ECO:0000256" key="2">
    <source>
        <dbReference type="ARBA" id="ARBA00010183"/>
    </source>
</evidence>
<feature type="binding site" evidence="13">
    <location>
        <position position="117"/>
    </location>
    <ligand>
        <name>Mg(2+)</name>
        <dbReference type="ChEBI" id="CHEBI:18420"/>
    </ligand>
</feature>
<evidence type="ECO:0000313" key="17">
    <source>
        <dbReference type="Proteomes" id="UP000772186"/>
    </source>
</evidence>
<dbReference type="GO" id="GO:0046872">
    <property type="term" value="F:metal ion binding"/>
    <property type="evidence" value="ECO:0007669"/>
    <property type="project" value="UniProtKB-KW"/>
</dbReference>
<keyword evidence="9 13" id="KW-0378">Hydrolase</keyword>
<dbReference type="AlphaFoldDB" id="A0A953NDV6"/>
<proteinExistence type="inferred from homology"/>
<feature type="binding site" evidence="13">
    <location>
        <position position="43"/>
    </location>
    <ligand>
        <name>Mg(2+)</name>
        <dbReference type="ChEBI" id="CHEBI:18420"/>
    </ligand>
</feature>
<dbReference type="SMART" id="SM00358">
    <property type="entry name" value="DSRM"/>
    <property type="match status" value="1"/>
</dbReference>
<evidence type="ECO:0000259" key="14">
    <source>
        <dbReference type="PROSITE" id="PS50137"/>
    </source>
</evidence>
<reference evidence="16 17" key="1">
    <citation type="submission" date="2021-09" db="EMBL/GenBank/DDBJ databases">
        <title>WGS of Mycoplasma sp. Zaradi2 strains.</title>
        <authorList>
            <person name="Spergser J."/>
        </authorList>
    </citation>
    <scope>NUCLEOTIDE SEQUENCE [LARGE SCALE GENOMIC DNA]</scope>
    <source>
        <strain evidence="16 17">1331</strain>
    </source>
</reference>
<evidence type="ECO:0000256" key="10">
    <source>
        <dbReference type="ARBA" id="ARBA00022842"/>
    </source>
</evidence>
<keyword evidence="13" id="KW-0699">rRNA-binding</keyword>
<dbReference type="GO" id="GO:0004525">
    <property type="term" value="F:ribonuclease III activity"/>
    <property type="evidence" value="ECO:0007669"/>
    <property type="project" value="UniProtKB-UniRule"/>
</dbReference>
<dbReference type="PROSITE" id="PS50142">
    <property type="entry name" value="RNASE_3_2"/>
    <property type="match status" value="1"/>
</dbReference>
<feature type="active site" evidence="13">
    <location>
        <position position="120"/>
    </location>
</feature>